<name>A0A4Z2FH01_9TELE</name>
<dbReference type="EMBL" id="SRLO01001261">
    <property type="protein sequence ID" value="TNN39642.1"/>
    <property type="molecule type" value="Genomic_DNA"/>
</dbReference>
<dbReference type="OrthoDB" id="8952497at2759"/>
<evidence type="ECO:0008006" key="3">
    <source>
        <dbReference type="Google" id="ProtNLM"/>
    </source>
</evidence>
<proteinExistence type="predicted"/>
<sequence length="157" mass="17867">MQLYSRSTAGSEHAICLMAPSNNLTSSRTIASARADFRKLLLTVSDYCSNVFVLDFTPRLNIDGNWQDAMRQEFHSESALMGVKYYSMADFFKFDRLHLWAKDGIHLSDNHGMKILVELLWQHSYEVEAATPVVEMCYQDAPTSVEMITALEEVCTE</sequence>
<comment type="caution">
    <text evidence="1">The sequence shown here is derived from an EMBL/GenBank/DDBJ whole genome shotgun (WGS) entry which is preliminary data.</text>
</comment>
<protein>
    <recommendedName>
        <fullName evidence="3">Isoamyl acetate-hydrolyzing esterase 1</fullName>
    </recommendedName>
</protein>
<evidence type="ECO:0000313" key="2">
    <source>
        <dbReference type="Proteomes" id="UP000314294"/>
    </source>
</evidence>
<evidence type="ECO:0000313" key="1">
    <source>
        <dbReference type="EMBL" id="TNN39642.1"/>
    </source>
</evidence>
<accession>A0A4Z2FH01</accession>
<organism evidence="1 2">
    <name type="scientific">Liparis tanakae</name>
    <name type="common">Tanaka's snailfish</name>
    <dbReference type="NCBI Taxonomy" id="230148"/>
    <lineage>
        <taxon>Eukaryota</taxon>
        <taxon>Metazoa</taxon>
        <taxon>Chordata</taxon>
        <taxon>Craniata</taxon>
        <taxon>Vertebrata</taxon>
        <taxon>Euteleostomi</taxon>
        <taxon>Actinopterygii</taxon>
        <taxon>Neopterygii</taxon>
        <taxon>Teleostei</taxon>
        <taxon>Neoteleostei</taxon>
        <taxon>Acanthomorphata</taxon>
        <taxon>Eupercaria</taxon>
        <taxon>Perciformes</taxon>
        <taxon>Cottioidei</taxon>
        <taxon>Cottales</taxon>
        <taxon>Liparidae</taxon>
        <taxon>Liparis</taxon>
    </lineage>
</organism>
<reference evidence="1 2" key="1">
    <citation type="submission" date="2019-03" db="EMBL/GenBank/DDBJ databases">
        <title>First draft genome of Liparis tanakae, snailfish: a comprehensive survey of snailfish specific genes.</title>
        <authorList>
            <person name="Kim W."/>
            <person name="Song I."/>
            <person name="Jeong J.-H."/>
            <person name="Kim D."/>
            <person name="Kim S."/>
            <person name="Ryu S."/>
            <person name="Song J.Y."/>
            <person name="Lee S.K."/>
        </authorList>
    </citation>
    <scope>NUCLEOTIDE SEQUENCE [LARGE SCALE GENOMIC DNA]</scope>
    <source>
        <tissue evidence="1">Muscle</tissue>
    </source>
</reference>
<gene>
    <name evidence="1" type="ORF">EYF80_050189</name>
</gene>
<keyword evidence="2" id="KW-1185">Reference proteome</keyword>
<dbReference type="SUPFAM" id="SSF52266">
    <property type="entry name" value="SGNH hydrolase"/>
    <property type="match status" value="1"/>
</dbReference>
<dbReference type="Proteomes" id="UP000314294">
    <property type="component" value="Unassembled WGS sequence"/>
</dbReference>
<dbReference type="AlphaFoldDB" id="A0A4Z2FH01"/>